<dbReference type="InterPro" id="IPR007860">
    <property type="entry name" value="DNA_mmatch_repair_MutS_con_dom"/>
</dbReference>
<keyword evidence="13" id="KW-0175">Coiled coil</keyword>
<dbReference type="Pfam" id="PF00488">
    <property type="entry name" value="MutS_V"/>
    <property type="match status" value="1"/>
</dbReference>
<dbReference type="Pfam" id="PF01624">
    <property type="entry name" value="MutS_I"/>
    <property type="match status" value="1"/>
</dbReference>
<dbReference type="GO" id="GO:0006312">
    <property type="term" value="P:mitotic recombination"/>
    <property type="evidence" value="ECO:0007669"/>
    <property type="project" value="TreeGrafter"/>
</dbReference>
<dbReference type="SMART" id="SM00533">
    <property type="entry name" value="MUTSd"/>
    <property type="match status" value="1"/>
</dbReference>
<reference evidence="15" key="1">
    <citation type="submission" date="2015-09" db="EMBL/GenBank/DDBJ databases">
        <title>Scylla olivacea transcriptome.</title>
        <authorList>
            <person name="Ikhwanuddin M."/>
        </authorList>
    </citation>
    <scope>NUCLEOTIDE SEQUENCE</scope>
</reference>
<dbReference type="InterPro" id="IPR036678">
    <property type="entry name" value="MutS_con_dom_sf"/>
</dbReference>
<dbReference type="Gene3D" id="3.40.1170.10">
    <property type="entry name" value="DNA repair protein MutS, domain I"/>
    <property type="match status" value="1"/>
</dbReference>
<name>A0A0P4WF61_SCYOL</name>
<feature type="domain" description="DNA mismatch repair proteins mutS family" evidence="14">
    <location>
        <begin position="743"/>
        <end position="759"/>
    </location>
</feature>
<dbReference type="PIRSF" id="PIRSF005813">
    <property type="entry name" value="MSH2"/>
    <property type="match status" value="1"/>
</dbReference>
<keyword evidence="9" id="KW-0539">Nucleus</keyword>
<evidence type="ECO:0000256" key="5">
    <source>
        <dbReference type="ARBA" id="ARBA00022763"/>
    </source>
</evidence>
<accession>A0A0P4WF61</accession>
<organism evidence="15">
    <name type="scientific">Scylla olivacea</name>
    <name type="common">Orange mud crab</name>
    <name type="synonym">Cancer olivacea</name>
    <dbReference type="NCBI Taxonomy" id="85551"/>
    <lineage>
        <taxon>Eukaryota</taxon>
        <taxon>Metazoa</taxon>
        <taxon>Ecdysozoa</taxon>
        <taxon>Arthropoda</taxon>
        <taxon>Crustacea</taxon>
        <taxon>Multicrustacea</taxon>
        <taxon>Malacostraca</taxon>
        <taxon>Eumalacostraca</taxon>
        <taxon>Eucarida</taxon>
        <taxon>Decapoda</taxon>
        <taxon>Pleocyemata</taxon>
        <taxon>Brachyura</taxon>
        <taxon>Eubrachyura</taxon>
        <taxon>Portunoidea</taxon>
        <taxon>Portunidae</taxon>
        <taxon>Portuninae</taxon>
        <taxon>Scylla</taxon>
    </lineage>
</organism>
<evidence type="ECO:0000256" key="1">
    <source>
        <dbReference type="ARBA" id="ARBA00004123"/>
    </source>
</evidence>
<evidence type="ECO:0000259" key="14">
    <source>
        <dbReference type="PROSITE" id="PS00486"/>
    </source>
</evidence>
<evidence type="ECO:0000256" key="6">
    <source>
        <dbReference type="ARBA" id="ARBA00022840"/>
    </source>
</evidence>
<dbReference type="Pfam" id="PF05192">
    <property type="entry name" value="MutS_III"/>
    <property type="match status" value="1"/>
</dbReference>
<dbReference type="InterPro" id="IPR011184">
    <property type="entry name" value="DNA_mismatch_repair_Msh2"/>
</dbReference>
<dbReference type="PANTHER" id="PTHR11361:SF35">
    <property type="entry name" value="DNA MISMATCH REPAIR PROTEIN MSH2"/>
    <property type="match status" value="1"/>
</dbReference>
<keyword evidence="7 12" id="KW-0238">DNA-binding</keyword>
<dbReference type="SUPFAM" id="SSF52540">
    <property type="entry name" value="P-loop containing nucleoside triphosphate hydrolases"/>
    <property type="match status" value="1"/>
</dbReference>
<dbReference type="SMART" id="SM00534">
    <property type="entry name" value="MUTSac"/>
    <property type="match status" value="1"/>
</dbReference>
<dbReference type="PANTHER" id="PTHR11361">
    <property type="entry name" value="DNA MISMATCH REPAIR PROTEIN MUTS FAMILY MEMBER"/>
    <property type="match status" value="1"/>
</dbReference>
<dbReference type="GO" id="GO:0006298">
    <property type="term" value="P:mismatch repair"/>
    <property type="evidence" value="ECO:0007669"/>
    <property type="project" value="InterPro"/>
</dbReference>
<dbReference type="FunFam" id="1.10.1420.10:FF:000003">
    <property type="entry name" value="DNA mismatch repair protein"/>
    <property type="match status" value="1"/>
</dbReference>
<dbReference type="InterPro" id="IPR036187">
    <property type="entry name" value="DNA_mismatch_repair_MutS_sf"/>
</dbReference>
<keyword evidence="4 12" id="KW-0547">Nucleotide-binding</keyword>
<evidence type="ECO:0000256" key="4">
    <source>
        <dbReference type="ARBA" id="ARBA00022741"/>
    </source>
</evidence>
<dbReference type="Gene3D" id="3.40.50.300">
    <property type="entry name" value="P-loop containing nucleotide triphosphate hydrolases"/>
    <property type="match status" value="1"/>
</dbReference>
<sequence>MATVQAKEQPTLDGANEQGFLAFFRNLPEKPNTTVRVFDRGEYYTVHGQDALLAARDLFRTHAVVKLLGSGSNKVESVVLSRLNFESFMRDLLLVKHYRVEVYKSKSASKNDWEIEYKASPGNLSQLEEVLFGASTDCTVTTGVMAVKVAPDGNQKVVGVGYIDVAGQEIRLAEFNDTEAFCNLEALVVQLSPRECLLPSGDHGPTGVKLKQVMSRNPLLVTERKRADFNNKDTEQDLGRLLRKSKGGAAASLEQAGAHATAALTAVIKYLELLSDESNFGQFSLKPYDLSQYMRLDAAAVRALHVEPVDGGREGAGAPAAKTHSLLGLLDKCRTSLGHRLMLQWLRQPLVDINKIEERLDLVEALVSSVQLRHSLGEDHLKQIPDLNRLTRRLTRKEASLQDCYRFYRCVERLPNLCDAVARYDGPHTTSLAAVFTTPLQEMISDLAKFQEMIETTMDLEQANKGEFVIKADFDNSLTELRETMNSLEEQIQGQVRKVANDLCLEAGKSLKLESTSQLGYHFRITLKEEKVLRNNRSYTIIDTNKTGVRFRNGALQDLNEQHLAAKEEYALQQKTLVEEIIGIAAGYVEVIQSLGQVLAVLDCTHALASAAVSAPVPYVRPRLLAKGSGVLRLEGMRHPCLEMQDEVSFIPNNCSLGNKTGRFHIITGPNMGGKSTFLRSVGVAVLMAQMGSFVSCQEAEVSIVDSILARVGAGDNQQRGVSTFMAEMLETSTILRSATENSLILIDELGRGTSTYDGFGLAWALSEHIAKEIRSFTLFATHFHEVTALGKEVDSVKNFHVTATTAHGTLTLLYLVRPGPCDRSFGIHVAELANFPATAIEFARQKAREMEDDFGDVEDDSEEAVKKRKLQKEEGEKVIEEFLTKIGKLDCDALNDEELEKEVEKLREEARSHNNPYIAHLMPRET</sequence>
<evidence type="ECO:0000256" key="7">
    <source>
        <dbReference type="ARBA" id="ARBA00023125"/>
    </source>
</evidence>
<dbReference type="Pfam" id="PF05188">
    <property type="entry name" value="MutS_II"/>
    <property type="match status" value="1"/>
</dbReference>
<dbReference type="InterPro" id="IPR000432">
    <property type="entry name" value="DNA_mismatch_repair_MutS_C"/>
</dbReference>
<evidence type="ECO:0000256" key="12">
    <source>
        <dbReference type="RuleBase" id="RU003756"/>
    </source>
</evidence>
<dbReference type="SUPFAM" id="SSF53150">
    <property type="entry name" value="DNA repair protein MutS, domain II"/>
    <property type="match status" value="1"/>
</dbReference>
<dbReference type="InterPro" id="IPR045076">
    <property type="entry name" value="MutS"/>
</dbReference>
<evidence type="ECO:0000256" key="13">
    <source>
        <dbReference type="SAM" id="Coils"/>
    </source>
</evidence>
<dbReference type="InterPro" id="IPR027417">
    <property type="entry name" value="P-loop_NTPase"/>
</dbReference>
<dbReference type="Pfam" id="PF05190">
    <property type="entry name" value="MutS_IV"/>
    <property type="match status" value="1"/>
</dbReference>
<dbReference type="FunFam" id="3.40.50.300:FF:000523">
    <property type="entry name" value="DNA mismatch repair protein"/>
    <property type="match status" value="1"/>
</dbReference>
<comment type="function">
    <text evidence="12">Component of the post-replicative DNA mismatch repair system (MMR).</text>
</comment>
<evidence type="ECO:0000256" key="3">
    <source>
        <dbReference type="ARBA" id="ARBA00019549"/>
    </source>
</evidence>
<dbReference type="Gene3D" id="3.30.420.110">
    <property type="entry name" value="MutS, connector domain"/>
    <property type="match status" value="1"/>
</dbReference>
<comment type="similarity">
    <text evidence="2 12">Belongs to the DNA mismatch repair MutS family.</text>
</comment>
<dbReference type="SUPFAM" id="SSF48334">
    <property type="entry name" value="DNA repair protein MutS, domain III"/>
    <property type="match status" value="1"/>
</dbReference>
<dbReference type="NCBIfam" id="NF003810">
    <property type="entry name" value="PRK05399.1"/>
    <property type="match status" value="1"/>
</dbReference>
<evidence type="ECO:0000256" key="10">
    <source>
        <dbReference type="ARBA" id="ARBA00029795"/>
    </source>
</evidence>
<comment type="subcellular location">
    <subcellularLocation>
        <location evidence="1">Nucleus</location>
    </subcellularLocation>
</comment>
<dbReference type="InterPro" id="IPR007695">
    <property type="entry name" value="DNA_mismatch_repair_MutS-lik_N"/>
</dbReference>
<dbReference type="GO" id="GO:0005524">
    <property type="term" value="F:ATP binding"/>
    <property type="evidence" value="ECO:0007669"/>
    <property type="project" value="UniProtKB-KW"/>
</dbReference>
<evidence type="ECO:0000256" key="9">
    <source>
        <dbReference type="ARBA" id="ARBA00023242"/>
    </source>
</evidence>
<keyword evidence="5 12" id="KW-0227">DNA damage</keyword>
<feature type="coiled-coil region" evidence="13">
    <location>
        <begin position="471"/>
        <end position="498"/>
    </location>
</feature>
<evidence type="ECO:0000256" key="2">
    <source>
        <dbReference type="ARBA" id="ARBA00006271"/>
    </source>
</evidence>
<evidence type="ECO:0000256" key="8">
    <source>
        <dbReference type="ARBA" id="ARBA00023204"/>
    </source>
</evidence>
<dbReference type="FunFam" id="3.30.420.110:FF:000002">
    <property type="entry name" value="DNA mismatch repair protein"/>
    <property type="match status" value="1"/>
</dbReference>
<dbReference type="GO" id="GO:0032301">
    <property type="term" value="C:MutSalpha complex"/>
    <property type="evidence" value="ECO:0007669"/>
    <property type="project" value="TreeGrafter"/>
</dbReference>
<proteinExistence type="inferred from homology"/>
<dbReference type="InterPro" id="IPR007861">
    <property type="entry name" value="DNA_mismatch_repair_MutS_clamp"/>
</dbReference>
<dbReference type="PROSITE" id="PS00486">
    <property type="entry name" value="DNA_MISMATCH_REPAIR_2"/>
    <property type="match status" value="1"/>
</dbReference>
<dbReference type="GO" id="GO:0140664">
    <property type="term" value="F:ATP-dependent DNA damage sensor activity"/>
    <property type="evidence" value="ECO:0007669"/>
    <property type="project" value="InterPro"/>
</dbReference>
<dbReference type="InterPro" id="IPR016151">
    <property type="entry name" value="DNA_mismatch_repair_MutS_N"/>
</dbReference>
<dbReference type="GO" id="GO:0030983">
    <property type="term" value="F:mismatched DNA binding"/>
    <property type="evidence" value="ECO:0007669"/>
    <property type="project" value="InterPro"/>
</dbReference>
<keyword evidence="8 12" id="KW-0234">DNA repair</keyword>
<dbReference type="EMBL" id="GDRN01054826">
    <property type="protein sequence ID" value="JAI66058.1"/>
    <property type="molecule type" value="Transcribed_RNA"/>
</dbReference>
<evidence type="ECO:0000313" key="15">
    <source>
        <dbReference type="EMBL" id="JAI66058.1"/>
    </source>
</evidence>
<keyword evidence="6" id="KW-0067">ATP-binding</keyword>
<dbReference type="InterPro" id="IPR007696">
    <property type="entry name" value="DNA_mismatch_repair_MutS_core"/>
</dbReference>
<protein>
    <recommendedName>
        <fullName evidence="11">DNA mismatch repair protein MSH2</fullName>
    </recommendedName>
    <alternativeName>
        <fullName evidence="3">DNA mismatch repair protein Msh2</fullName>
    </alternativeName>
    <alternativeName>
        <fullName evidence="10">MutS protein homolog 2</fullName>
    </alternativeName>
</protein>
<evidence type="ECO:0000256" key="11">
    <source>
        <dbReference type="ARBA" id="ARBA00073545"/>
    </source>
</evidence>
<dbReference type="Gene3D" id="1.10.1420.10">
    <property type="match status" value="2"/>
</dbReference>
<dbReference type="AlphaFoldDB" id="A0A0P4WF61"/>
<dbReference type="FunFam" id="3.40.1170.10:FF:000003">
    <property type="entry name" value="DNA mismatch repair protein"/>
    <property type="match status" value="1"/>
</dbReference>